<protein>
    <submittedName>
        <fullName evidence="2">Uncharacterized protein</fullName>
    </submittedName>
</protein>
<organism evidence="2 3">
    <name type="scientific">Candidatus Kaiserbacteria bacterium RIFCSPHIGHO2_01_FULL_53_29</name>
    <dbReference type="NCBI Taxonomy" id="1798480"/>
    <lineage>
        <taxon>Bacteria</taxon>
        <taxon>Candidatus Kaiseribacteriota</taxon>
    </lineage>
</organism>
<dbReference type="InterPro" id="IPR011044">
    <property type="entry name" value="Quino_amine_DH_bsu"/>
</dbReference>
<dbReference type="Pfam" id="PF08309">
    <property type="entry name" value="LVIVD"/>
    <property type="match status" value="1"/>
</dbReference>
<comment type="caution">
    <text evidence="2">The sequence shown here is derived from an EMBL/GenBank/DDBJ whole genome shotgun (WGS) entry which is preliminary data.</text>
</comment>
<dbReference type="InterPro" id="IPR012902">
    <property type="entry name" value="N_methyl_site"/>
</dbReference>
<evidence type="ECO:0000313" key="3">
    <source>
        <dbReference type="Proteomes" id="UP000176863"/>
    </source>
</evidence>
<dbReference type="PROSITE" id="PS00409">
    <property type="entry name" value="PROKAR_NTER_METHYL"/>
    <property type="match status" value="1"/>
</dbReference>
<evidence type="ECO:0000313" key="2">
    <source>
        <dbReference type="EMBL" id="OGG52890.1"/>
    </source>
</evidence>
<keyword evidence="1" id="KW-1133">Transmembrane helix</keyword>
<gene>
    <name evidence="2" type="ORF">A2851_04350</name>
</gene>
<evidence type="ECO:0000256" key="1">
    <source>
        <dbReference type="SAM" id="Phobius"/>
    </source>
</evidence>
<name>A0A1F6CUX9_9BACT</name>
<reference evidence="2 3" key="1">
    <citation type="journal article" date="2016" name="Nat. Commun.">
        <title>Thousands of microbial genomes shed light on interconnected biogeochemical processes in an aquifer system.</title>
        <authorList>
            <person name="Anantharaman K."/>
            <person name="Brown C.T."/>
            <person name="Hug L.A."/>
            <person name="Sharon I."/>
            <person name="Castelle C.J."/>
            <person name="Probst A.J."/>
            <person name="Thomas B.C."/>
            <person name="Singh A."/>
            <person name="Wilkins M.J."/>
            <person name="Karaoz U."/>
            <person name="Brodie E.L."/>
            <person name="Williams K.H."/>
            <person name="Hubbard S.S."/>
            <person name="Banfield J.F."/>
        </authorList>
    </citation>
    <scope>NUCLEOTIDE SEQUENCE [LARGE SCALE GENOMIC DNA]</scope>
</reference>
<keyword evidence="1" id="KW-0812">Transmembrane</keyword>
<feature type="transmembrane region" description="Helical" evidence="1">
    <location>
        <begin position="7"/>
        <end position="25"/>
    </location>
</feature>
<sequence length="500" mass="52627">MQRGFSTLELLIAMALMVVTLSAVIEVSFGNQDMLVSGEMNAEALRMAQTLLEEEQQLARKDFKLVNPIAVTTNGPYDTSVTVEPWPGDPYTTKRVTAHVNWSDARHVTRGVALTTLVSNFVSASGADTCISALTGDWSAPQKTDYQLASGSLLPSGFLGNYPLSDIDASRGTLYVAVASTSAAARANFFVFDVNPSGMPVYVNSTDNNPSSIDGINAVQIAGIQAFVANAHDANFKTCKPGANCSQLQIFNLNTLSTPPVNFLIPTSTPPFVLGNMTSNNQAVGKSLFYKDGYVYLGLTKTASGPEFNIIDVHDPATPAWVGSFSVGASINAIYVRNNYAYLATDDSSRELIILDVGNPASPILALGTVINPGGLGFGRSLYGVGDTLYLGRTFANGAKELYLLDVADPSTNMSAPLGSLVIGSSVNALVVRDYLAFLVTSTTKRIHILNISNPASITPFAPALSLPGTGATLDCEQNVLYAGSNGTGTGFLSVITSGP</sequence>
<dbReference type="InterPro" id="IPR013211">
    <property type="entry name" value="LVIVD"/>
</dbReference>
<dbReference type="AlphaFoldDB" id="A0A1F6CUX9"/>
<proteinExistence type="predicted"/>
<dbReference type="Proteomes" id="UP000176863">
    <property type="component" value="Unassembled WGS sequence"/>
</dbReference>
<dbReference type="EMBL" id="MFKT01000021">
    <property type="protein sequence ID" value="OGG52890.1"/>
    <property type="molecule type" value="Genomic_DNA"/>
</dbReference>
<keyword evidence="1" id="KW-0472">Membrane</keyword>
<dbReference type="SUPFAM" id="SSF50969">
    <property type="entry name" value="YVTN repeat-like/Quinoprotein amine dehydrogenase"/>
    <property type="match status" value="1"/>
</dbReference>
<accession>A0A1F6CUX9</accession>
<dbReference type="STRING" id="1798480.A2851_04350"/>